<accession>A0A976FNW2</accession>
<evidence type="ECO:0000313" key="5">
    <source>
        <dbReference type="Proteomes" id="UP000294530"/>
    </source>
</evidence>
<evidence type="ECO:0000259" key="3">
    <source>
        <dbReference type="Pfam" id="PF09169"/>
    </source>
</evidence>
<dbReference type="GeneID" id="94346663"/>
<keyword evidence="5" id="KW-1185">Reference proteome</keyword>
<dbReference type="KEGG" id="blac:94346663"/>
<dbReference type="RefSeq" id="XP_067819732.1">
    <property type="nucleotide sequence ID" value="XM_067960992.1"/>
</dbReference>
<dbReference type="Pfam" id="PF09169">
    <property type="entry name" value="BRCA-2_helical"/>
    <property type="match status" value="1"/>
</dbReference>
<dbReference type="InterPro" id="IPR036315">
    <property type="entry name" value="BRCA2_hlx_sf"/>
</dbReference>
<gene>
    <name evidence="4" type="ORF">CCR75_002895</name>
</gene>
<evidence type="ECO:0000313" key="4">
    <source>
        <dbReference type="EMBL" id="TDH70233.1"/>
    </source>
</evidence>
<feature type="region of interest" description="Disordered" evidence="1">
    <location>
        <begin position="495"/>
        <end position="592"/>
    </location>
</feature>
<dbReference type="PANTHER" id="PTHR11289:SF0">
    <property type="entry name" value="BREAST CANCER TYPE 2 SUSCEPTIBILITY PROTEIN"/>
    <property type="match status" value="1"/>
</dbReference>
<comment type="caution">
    <text evidence="4">The sequence shown here is derived from an EMBL/GenBank/DDBJ whole genome shotgun (WGS) entry which is preliminary data.</text>
</comment>
<dbReference type="Pfam" id="PF09103">
    <property type="entry name" value="BRCA-2_OB1"/>
    <property type="match status" value="1"/>
</dbReference>
<evidence type="ECO:0000256" key="1">
    <source>
        <dbReference type="SAM" id="MobiDB-lite"/>
    </source>
</evidence>
<reference evidence="4 5" key="1">
    <citation type="journal article" date="2021" name="Genome Biol.">
        <title>AFLAP: assembly-free linkage analysis pipeline using k-mers from genome sequencing data.</title>
        <authorList>
            <person name="Fletcher K."/>
            <person name="Zhang L."/>
            <person name="Gil J."/>
            <person name="Han R."/>
            <person name="Cavanaugh K."/>
            <person name="Michelmore R."/>
        </authorList>
    </citation>
    <scope>NUCLEOTIDE SEQUENCE [LARGE SCALE GENOMIC DNA]</scope>
    <source>
        <strain evidence="4 5">SF5</strain>
    </source>
</reference>
<dbReference type="GO" id="GO:0000724">
    <property type="term" value="P:double-strand break repair via homologous recombination"/>
    <property type="evidence" value="ECO:0007669"/>
    <property type="project" value="InterPro"/>
</dbReference>
<feature type="compositionally biased region" description="Polar residues" evidence="1">
    <location>
        <begin position="516"/>
        <end position="525"/>
    </location>
</feature>
<dbReference type="OrthoDB" id="21095at2759"/>
<feature type="domain" description="BRCA2 OB1" evidence="2">
    <location>
        <begin position="746"/>
        <end position="889"/>
    </location>
</feature>
<dbReference type="GO" id="GO:0006355">
    <property type="term" value="P:regulation of DNA-templated transcription"/>
    <property type="evidence" value="ECO:0007669"/>
    <property type="project" value="TreeGrafter"/>
</dbReference>
<dbReference type="InterPro" id="IPR012340">
    <property type="entry name" value="NA-bd_OB-fold"/>
</dbReference>
<dbReference type="Gene3D" id="2.40.50.140">
    <property type="entry name" value="Nucleic acid-binding proteins"/>
    <property type="match status" value="2"/>
</dbReference>
<dbReference type="SUPFAM" id="SSF50249">
    <property type="entry name" value="Nucleic acid-binding proteins"/>
    <property type="match status" value="2"/>
</dbReference>
<proteinExistence type="predicted"/>
<evidence type="ECO:0000259" key="2">
    <source>
        <dbReference type="Pfam" id="PF09103"/>
    </source>
</evidence>
<feature type="domain" description="Breast cancer type 2 susceptibility protein helical" evidence="3">
    <location>
        <begin position="688"/>
        <end position="740"/>
    </location>
</feature>
<dbReference type="EMBL" id="SHOA02000010">
    <property type="protein sequence ID" value="TDH70233.1"/>
    <property type="molecule type" value="Genomic_DNA"/>
</dbReference>
<dbReference type="PANTHER" id="PTHR11289">
    <property type="entry name" value="BREAST CANCER TYPE 2 SUSCEPTIBILITY PROTEIN BRCA2"/>
    <property type="match status" value="1"/>
</dbReference>
<sequence length="1488" mass="167884">MQVNRTAAACTWREAFGELLVLDQDFDTAMQIMISQDDKVAQLSLEESQQTRSKHTKQTKGESRSPNRKRRCIDLKDTSRPKSPPYPSPCIHLAAPTRVGIRLNDTLAADRLIGVYDSRVDIAANRTSTQCSKNVASNHLPTIAESDKKVSISETKLDEMLMQQDSFRDSFQASVSANTMLNSTFKQHDASFKIGYRGEGKTGSNADIHGADSRDGTVTKSVTSLFCTGSGKPVPISKTTLNAYEKQMQFDDSNQFVFFNAALAATSKQLEAGLQSTCGGNGQTGVNADVDVSGHDKSAEKKSVTSLFSTGSGKQISISKSKLDTYNRQLFHEDNETVSAGKIHDFNQIGFRMINDCSTYSNLCNKLSSAIEIVGNPDVDQAVNRAVDDTTNDRTTLTVGSNLKENFLSHRLPTSKDKFHVITKLSGSSTKKVQLKFEKSAGHADDALLSGRQRDTRRRALRDYNTSERSMDRRADFNKFTALGLKAESSHYLPDAVSGDKENISPEDMLARKVTKVQTPITLRSSMRPKQLSSRPVFHQATRQQKKVKSQSRPKLASSRQFHPPLASKSLSTSDPKCSTEERGPLTAQRSKKQKITAIQPFIYKEAMKISLAALNELYGDRRFVTEDHELARMQVLDSITAENALMVCFGQDSTTLCLLNGTHDTSLFIAPHELYRQLIAENLLLKEKGATMVWFLNHFRWIVWKLASIERAYPRLLLTQYLTKGQLLKQMTYRYRRDLNNAECSILKKVLQRDASSLSCMVLCIAGVLPFPACSQKGVDQELPPFWNLAVVLTDGWYSLYAVPDAPLAAVLWKLHTKSILVGTKIVTWNATLRNSTEGIDPLECAIVRESKWKNPLLATEEMTLWPYLQLRYNSTRRVRFNTRLGVEKLHCVTPINLRHRNQESQVSFSLLKSVPLKSLEIGGGMIRSVRIRVIRVSPILHLQSKEWTLGPRILSEEQLSLYFQLRSEYARAARQKNCRQADNDSLMDNRLDDNQIDMPLPIPFIKIDVECAHNTLQADQGIGCGILTIWRPSEDLLAGELREGAEYFASSLTISWKIDNGRGQDASLRLSSTKHSNFEKIRDDEMLANSEAPSLSKRQQVCVSIQRATKDYRANYEEGRNERRPTIDVCVCVVLVAAREIQNIPLSVVAQQTENTLLDPDIRPHETRYVEHIFVTDQSCHLMSIRLSSTEVHLPKNSSFVFRRGGKNLWKEGAVLCLRGLEVSHYDEQLRVLDCVMVESTQIVSFPSKKSPFWDPFQLLQQEASMCSTRGMTAQASSLSSKFLEELLHLKKYVERDILQINCISSQKSQEYEEVEQERLTQDLQAHEGIQDIVLDQNCTDEVARSQLWWDAKVVKMMPLLDSGSFMSVDNVEVLASVNIGTNESSFRTVYLSRRIMLAMHTLLQEADDFNSMNQLDAITANSSIFLLQSITQRLKSFKDRNAEFIFRFQVRQATNERLISSWRPWQHSHASYWKAETVVASQTPR</sequence>
<dbReference type="InterPro" id="IPR015252">
    <property type="entry name" value="BRCA2_hlx"/>
</dbReference>
<dbReference type="InterPro" id="IPR015187">
    <property type="entry name" value="BRCA2_OB_1"/>
</dbReference>
<name>A0A976FNW2_BRELC</name>
<organism evidence="4 5">
    <name type="scientific">Bremia lactucae</name>
    <name type="common">Lettuce downy mildew</name>
    <dbReference type="NCBI Taxonomy" id="4779"/>
    <lineage>
        <taxon>Eukaryota</taxon>
        <taxon>Sar</taxon>
        <taxon>Stramenopiles</taxon>
        <taxon>Oomycota</taxon>
        <taxon>Peronosporomycetes</taxon>
        <taxon>Peronosporales</taxon>
        <taxon>Peronosporaceae</taxon>
        <taxon>Bremia</taxon>
    </lineage>
</organism>
<dbReference type="Proteomes" id="UP000294530">
    <property type="component" value="Unassembled WGS sequence"/>
</dbReference>
<dbReference type="SUPFAM" id="SSF81872">
    <property type="entry name" value="BRCA2 helical domain"/>
    <property type="match status" value="1"/>
</dbReference>
<protein>
    <submittedName>
        <fullName evidence="4">Uncharacterized protein</fullName>
    </submittedName>
</protein>
<feature type="region of interest" description="Disordered" evidence="1">
    <location>
        <begin position="45"/>
        <end position="88"/>
    </location>
</feature>
<dbReference type="InterPro" id="IPR015525">
    <property type="entry name" value="BRCA2"/>
</dbReference>